<protein>
    <recommendedName>
        <fullName evidence="4">Heparin-binding hemagglutinin</fullName>
    </recommendedName>
</protein>
<feature type="region of interest" description="Disordered" evidence="1">
    <location>
        <begin position="217"/>
        <end position="264"/>
    </location>
</feature>
<evidence type="ECO:0000256" key="1">
    <source>
        <dbReference type="SAM" id="MobiDB-lite"/>
    </source>
</evidence>
<comment type="caution">
    <text evidence="2">The sequence shown here is derived from an EMBL/GenBank/DDBJ whole genome shotgun (WGS) entry which is preliminary data.</text>
</comment>
<name>A0A7I9ZPR4_9MYCO</name>
<evidence type="ECO:0000313" key="3">
    <source>
        <dbReference type="Proteomes" id="UP000465304"/>
    </source>
</evidence>
<evidence type="ECO:0008006" key="4">
    <source>
        <dbReference type="Google" id="ProtNLM"/>
    </source>
</evidence>
<feature type="compositionally biased region" description="Low complexity" evidence="1">
    <location>
        <begin position="248"/>
        <end position="264"/>
    </location>
</feature>
<accession>A0A7I9ZPR4</accession>
<gene>
    <name evidence="2" type="ORF">MHIP_34680</name>
</gene>
<reference evidence="2 3" key="1">
    <citation type="journal article" date="2019" name="Emerg. Microbes Infect.">
        <title>Comprehensive subspecies identification of 175 nontuberculous mycobacteria species based on 7547 genomic profiles.</title>
        <authorList>
            <person name="Matsumoto Y."/>
            <person name="Kinjo T."/>
            <person name="Motooka D."/>
            <person name="Nabeya D."/>
            <person name="Jung N."/>
            <person name="Uechi K."/>
            <person name="Horii T."/>
            <person name="Iida T."/>
            <person name="Fujita J."/>
            <person name="Nakamura S."/>
        </authorList>
    </citation>
    <scope>NUCLEOTIDE SEQUENCE [LARGE SCALE GENOMIC DNA]</scope>
    <source>
        <strain evidence="2 3">JCM 30996</strain>
    </source>
</reference>
<feature type="compositionally biased region" description="Basic residues" evidence="1">
    <location>
        <begin position="235"/>
        <end position="247"/>
    </location>
</feature>
<evidence type="ECO:0000313" key="2">
    <source>
        <dbReference type="EMBL" id="GFH02985.1"/>
    </source>
</evidence>
<dbReference type="Proteomes" id="UP000465304">
    <property type="component" value="Unassembled WGS sequence"/>
</dbReference>
<organism evidence="2 3">
    <name type="scientific">Mycolicibacterium hippocampi</name>
    <dbReference type="NCBI Taxonomy" id="659824"/>
    <lineage>
        <taxon>Bacteria</taxon>
        <taxon>Bacillati</taxon>
        <taxon>Actinomycetota</taxon>
        <taxon>Actinomycetes</taxon>
        <taxon>Mycobacteriales</taxon>
        <taxon>Mycobacteriaceae</taxon>
        <taxon>Mycolicibacterium</taxon>
    </lineage>
</organism>
<dbReference type="AlphaFoldDB" id="A0A7I9ZPR4"/>
<proteinExistence type="predicted"/>
<keyword evidence="3" id="KW-1185">Reference proteome</keyword>
<sequence length="264" mass="28255">MSKVDMTSPAGASLQHLALSSQKLAEGKHDDWMAQVNAQSAAQLSAMANQAASRPSSASSIRTRISARDDKLGIDDLKAPLLAAVGAADLALERVNEIVATLRERAGDARTDAEARAEASRARINKLQEELPTQVDDIRRRLTSEELRRFAEGYADAAQTTYNKLIERGEAALEHLRTQPALEEAASRVEGYTDLTQEALGNVATQTRAVGERAAKLVGVELPKRGESLSQPAKRPSKKSPAKKAPTKRAAAGTSRAAKAPRNS</sequence>
<dbReference type="EMBL" id="BLLB01000002">
    <property type="protein sequence ID" value="GFH02985.1"/>
    <property type="molecule type" value="Genomic_DNA"/>
</dbReference>